<dbReference type="PANTHER" id="PTHR43820:SF4">
    <property type="entry name" value="HIGH-AFFINITY BRANCHED-CHAIN AMINO ACID TRANSPORT ATP-BINDING PROTEIN LIVF"/>
    <property type="match status" value="1"/>
</dbReference>
<sequence>MLAVNNLHVYHGYLHVVKGISFQIQKGELLAIVGANGAGKSTLLGTLAGVYKAAEGTIELEGEDITPATMQTLVKKGICLVPERRQIFDSLSVKDNLLLGAYHRYRRDKKEIPRDVEQVLELFPRLKQMLDRPGGLLSGGEQQMLAIARGLMAKPKLIMLDEPSLGLAPLIVKDIMTILRKMCDELETTIILVEQNVKAALKVADRACVLSHGQISISGTAQELMNNETVQAAYFGKKQSNLVRESIS</sequence>
<dbReference type="PANTHER" id="PTHR43820">
    <property type="entry name" value="HIGH-AFFINITY BRANCHED-CHAIN AMINO ACID TRANSPORT ATP-BINDING PROTEIN LIVF"/>
    <property type="match status" value="1"/>
</dbReference>
<proteinExistence type="inferred from homology"/>
<dbReference type="InterPro" id="IPR017871">
    <property type="entry name" value="ABC_transporter-like_CS"/>
</dbReference>
<evidence type="ECO:0000256" key="4">
    <source>
        <dbReference type="ARBA" id="ARBA00022840"/>
    </source>
</evidence>
<evidence type="ECO:0000259" key="6">
    <source>
        <dbReference type="PROSITE" id="PS50893"/>
    </source>
</evidence>
<keyword evidence="8" id="KW-1185">Reference proteome</keyword>
<reference evidence="7 8" key="1">
    <citation type="submission" date="2020-08" db="EMBL/GenBank/DDBJ databases">
        <title>Genomic Encyclopedia of Type Strains, Phase IV (KMG-IV): sequencing the most valuable type-strain genomes for metagenomic binning, comparative biology and taxonomic classification.</title>
        <authorList>
            <person name="Goeker M."/>
        </authorList>
    </citation>
    <scope>NUCLEOTIDE SEQUENCE [LARGE SCALE GENOMIC DNA]</scope>
    <source>
        <strain evidence="7 8">DSM 17075</strain>
    </source>
</reference>
<evidence type="ECO:0000313" key="7">
    <source>
        <dbReference type="EMBL" id="MBB4074318.1"/>
    </source>
</evidence>
<dbReference type="Pfam" id="PF00005">
    <property type="entry name" value="ABC_tran"/>
    <property type="match status" value="1"/>
</dbReference>
<gene>
    <name evidence="7" type="ORF">GGR02_002084</name>
</gene>
<feature type="domain" description="ABC transporter" evidence="6">
    <location>
        <begin position="2"/>
        <end position="237"/>
    </location>
</feature>
<comment type="similarity">
    <text evidence="1">Belongs to the ABC transporter superfamily.</text>
</comment>
<dbReference type="EMBL" id="JACIDE010000013">
    <property type="protein sequence ID" value="MBB4074318.1"/>
    <property type="molecule type" value="Genomic_DNA"/>
</dbReference>
<dbReference type="PROSITE" id="PS50893">
    <property type="entry name" value="ABC_TRANSPORTER_2"/>
    <property type="match status" value="1"/>
</dbReference>
<organism evidence="7 8">
    <name type="scientific">Anoxybacteroides voinovskiense</name>
    <dbReference type="NCBI Taxonomy" id="230470"/>
    <lineage>
        <taxon>Bacteria</taxon>
        <taxon>Bacillati</taxon>
        <taxon>Bacillota</taxon>
        <taxon>Bacilli</taxon>
        <taxon>Bacillales</taxon>
        <taxon>Anoxybacillaceae</taxon>
        <taxon>Anoxybacteroides</taxon>
    </lineage>
</organism>
<dbReference type="AlphaFoldDB" id="A0A840DWD6"/>
<keyword evidence="4 7" id="KW-0067">ATP-binding</keyword>
<keyword evidence="5" id="KW-0029">Amino-acid transport</keyword>
<dbReference type="GO" id="GO:0016887">
    <property type="term" value="F:ATP hydrolysis activity"/>
    <property type="evidence" value="ECO:0007669"/>
    <property type="project" value="InterPro"/>
</dbReference>
<dbReference type="GO" id="GO:0015807">
    <property type="term" value="P:L-amino acid transport"/>
    <property type="evidence" value="ECO:0007669"/>
    <property type="project" value="TreeGrafter"/>
</dbReference>
<evidence type="ECO:0000256" key="3">
    <source>
        <dbReference type="ARBA" id="ARBA00022741"/>
    </source>
</evidence>
<dbReference type="Gene3D" id="3.40.50.300">
    <property type="entry name" value="P-loop containing nucleotide triphosphate hydrolases"/>
    <property type="match status" value="1"/>
</dbReference>
<evidence type="ECO:0000256" key="5">
    <source>
        <dbReference type="ARBA" id="ARBA00022970"/>
    </source>
</evidence>
<keyword evidence="3" id="KW-0547">Nucleotide-binding</keyword>
<evidence type="ECO:0000313" key="8">
    <source>
        <dbReference type="Proteomes" id="UP000559598"/>
    </source>
</evidence>
<name>A0A840DWD6_9BACL</name>
<dbReference type="CDD" id="cd03224">
    <property type="entry name" value="ABC_TM1139_LivF_branched"/>
    <property type="match status" value="1"/>
</dbReference>
<comment type="caution">
    <text evidence="7">The sequence shown here is derived from an EMBL/GenBank/DDBJ whole genome shotgun (WGS) entry which is preliminary data.</text>
</comment>
<dbReference type="GO" id="GO:0005524">
    <property type="term" value="F:ATP binding"/>
    <property type="evidence" value="ECO:0007669"/>
    <property type="project" value="UniProtKB-KW"/>
</dbReference>
<evidence type="ECO:0000256" key="1">
    <source>
        <dbReference type="ARBA" id="ARBA00005417"/>
    </source>
</evidence>
<dbReference type="InterPro" id="IPR003439">
    <property type="entry name" value="ABC_transporter-like_ATP-bd"/>
</dbReference>
<dbReference type="SUPFAM" id="SSF52540">
    <property type="entry name" value="P-loop containing nucleoside triphosphate hydrolases"/>
    <property type="match status" value="1"/>
</dbReference>
<protein>
    <submittedName>
        <fullName evidence="7">Branched-chain amino acid transport system ATP-binding protein</fullName>
    </submittedName>
</protein>
<dbReference type="RefSeq" id="WP_183184606.1">
    <property type="nucleotide sequence ID" value="NZ_BMNP01000012.1"/>
</dbReference>
<dbReference type="InterPro" id="IPR027417">
    <property type="entry name" value="P-loop_NTPase"/>
</dbReference>
<accession>A0A840DWD6</accession>
<dbReference type="SMART" id="SM00382">
    <property type="entry name" value="AAA"/>
    <property type="match status" value="1"/>
</dbReference>
<dbReference type="PROSITE" id="PS00211">
    <property type="entry name" value="ABC_TRANSPORTER_1"/>
    <property type="match status" value="1"/>
</dbReference>
<dbReference type="InterPro" id="IPR052156">
    <property type="entry name" value="BCAA_Transport_ATP-bd_LivF"/>
</dbReference>
<dbReference type="Proteomes" id="UP000559598">
    <property type="component" value="Unassembled WGS sequence"/>
</dbReference>
<dbReference type="GO" id="GO:0015658">
    <property type="term" value="F:branched-chain amino acid transmembrane transporter activity"/>
    <property type="evidence" value="ECO:0007669"/>
    <property type="project" value="TreeGrafter"/>
</dbReference>
<evidence type="ECO:0000256" key="2">
    <source>
        <dbReference type="ARBA" id="ARBA00022448"/>
    </source>
</evidence>
<keyword evidence="2" id="KW-0813">Transport</keyword>
<dbReference type="InterPro" id="IPR003593">
    <property type="entry name" value="AAA+_ATPase"/>
</dbReference>